<dbReference type="SUPFAM" id="SSF53474">
    <property type="entry name" value="alpha/beta-Hydrolases"/>
    <property type="match status" value="1"/>
</dbReference>
<comment type="similarity">
    <text evidence="1">Belongs to the AB hydrolase superfamily. AB hydrolase 2 family.</text>
</comment>
<sequence length="266" mass="30014">MNVEPAASSDDPRQRIPPDKILRTISPTLVHHYEPAQDGIDSNLLVMLHGLGDTQKPFSALGRKLNLPQTAVLSIQAPRKIVWLADEECYEWWQHFDVTGEVIIEQDPSKAIAWLCDIIDSLRTIWRSEHIHFFGFGQGGSLALETCRALSRVQLRLGSAVSIQAGLMSLPTAGSARSATPVLLWLAKTPVQADQSQFERSAVKLQTLPILHRAFESAELARVALQTGMPRSQADWLPIMRFWSQHLRRREAWELQLDESVFRVLR</sequence>
<keyword evidence="4" id="KW-1185">Reference proteome</keyword>
<dbReference type="InterPro" id="IPR003140">
    <property type="entry name" value="PLipase/COase/thioEstase"/>
</dbReference>
<dbReference type="AlphaFoldDB" id="G7DTX5"/>
<feature type="domain" description="Phospholipase/carboxylesterase/thioesterase" evidence="2">
    <location>
        <begin position="42"/>
        <end position="181"/>
    </location>
</feature>
<dbReference type="Gene3D" id="3.40.50.1820">
    <property type="entry name" value="alpha/beta hydrolase"/>
    <property type="match status" value="1"/>
</dbReference>
<protein>
    <recommendedName>
        <fullName evidence="2">Phospholipase/carboxylesterase/thioesterase domain-containing protein</fullName>
    </recommendedName>
</protein>
<reference evidence="3 4" key="1">
    <citation type="journal article" date="2011" name="J. Gen. Appl. Microbiol.">
        <title>Draft genome sequencing of the enigmatic basidiomycete Mixia osmundae.</title>
        <authorList>
            <person name="Nishida H."/>
            <person name="Nagatsuka Y."/>
            <person name="Sugiyama J."/>
        </authorList>
    </citation>
    <scope>NUCLEOTIDE SEQUENCE [LARGE SCALE GENOMIC DNA]</scope>
    <source>
        <strain evidence="4">CBS 9802 / IAM 14324 / JCM 22182 / KY 12970</strain>
    </source>
</reference>
<reference evidence="3 4" key="2">
    <citation type="journal article" date="2012" name="Open Biol.">
        <title>Characteristics of nucleosomes and linker DNA regions on the genome of the basidiomycete Mixia osmundae revealed by mono- and dinucleosome mapping.</title>
        <authorList>
            <person name="Nishida H."/>
            <person name="Kondo S."/>
            <person name="Matsumoto T."/>
            <person name="Suzuki Y."/>
            <person name="Yoshikawa H."/>
            <person name="Taylor T.D."/>
            <person name="Sugiyama J."/>
        </authorList>
    </citation>
    <scope>NUCLEOTIDE SEQUENCE [LARGE SCALE GENOMIC DNA]</scope>
    <source>
        <strain evidence="4">CBS 9802 / IAM 14324 / JCM 22182 / KY 12970</strain>
    </source>
</reference>
<dbReference type="FunCoup" id="G7DTX5">
    <property type="interactions" value="247"/>
</dbReference>
<evidence type="ECO:0000259" key="2">
    <source>
        <dbReference type="Pfam" id="PF02230"/>
    </source>
</evidence>
<dbReference type="GO" id="GO:0052689">
    <property type="term" value="F:carboxylic ester hydrolase activity"/>
    <property type="evidence" value="ECO:0007669"/>
    <property type="project" value="TreeGrafter"/>
</dbReference>
<dbReference type="InParanoid" id="G7DTX5"/>
<dbReference type="InterPro" id="IPR029058">
    <property type="entry name" value="AB_hydrolase_fold"/>
</dbReference>
<accession>G7DTX5</accession>
<evidence type="ECO:0000313" key="4">
    <source>
        <dbReference type="Proteomes" id="UP000009131"/>
    </source>
</evidence>
<name>G7DTX5_MIXOS</name>
<dbReference type="GO" id="GO:0005737">
    <property type="term" value="C:cytoplasm"/>
    <property type="evidence" value="ECO:0007669"/>
    <property type="project" value="TreeGrafter"/>
</dbReference>
<comment type="caution">
    <text evidence="3">The sequence shown here is derived from an EMBL/GenBank/DDBJ whole genome shotgun (WGS) entry which is preliminary data.</text>
</comment>
<dbReference type="EMBL" id="BABT02000026">
    <property type="protein sequence ID" value="GAA94035.1"/>
    <property type="molecule type" value="Genomic_DNA"/>
</dbReference>
<organism evidence="3 4">
    <name type="scientific">Mixia osmundae (strain CBS 9802 / IAM 14324 / JCM 22182 / KY 12970)</name>
    <dbReference type="NCBI Taxonomy" id="764103"/>
    <lineage>
        <taxon>Eukaryota</taxon>
        <taxon>Fungi</taxon>
        <taxon>Dikarya</taxon>
        <taxon>Basidiomycota</taxon>
        <taxon>Pucciniomycotina</taxon>
        <taxon>Mixiomycetes</taxon>
        <taxon>Mixiales</taxon>
        <taxon>Mixiaceae</taxon>
        <taxon>Mixia</taxon>
    </lineage>
</organism>
<dbReference type="Proteomes" id="UP000009131">
    <property type="component" value="Unassembled WGS sequence"/>
</dbReference>
<dbReference type="HOGENOM" id="CLU_062889_0_0_1"/>
<dbReference type="GO" id="GO:0008474">
    <property type="term" value="F:palmitoyl-(protein) hydrolase activity"/>
    <property type="evidence" value="ECO:0007669"/>
    <property type="project" value="TreeGrafter"/>
</dbReference>
<dbReference type="STRING" id="764103.G7DTX5"/>
<dbReference type="RefSeq" id="XP_014570306.1">
    <property type="nucleotide sequence ID" value="XM_014714820.1"/>
</dbReference>
<dbReference type="OMA" id="VMQFFAR"/>
<gene>
    <name evidence="3" type="primary">Mo00682</name>
    <name evidence="3" type="ORF">E5Q_00682</name>
</gene>
<evidence type="ECO:0000256" key="1">
    <source>
        <dbReference type="ARBA" id="ARBA00006499"/>
    </source>
</evidence>
<proteinExistence type="inferred from homology"/>
<dbReference type="OrthoDB" id="437457at2759"/>
<dbReference type="InterPro" id="IPR050565">
    <property type="entry name" value="LYPA1-2/EST-like"/>
</dbReference>
<dbReference type="PANTHER" id="PTHR10655:SF67">
    <property type="entry name" value="PHOSPHOLIPASE_CARBOXYLESTERASE SUPERFAMILY (AFU_ORTHOLOGUE AFUA_5G09340)"/>
    <property type="match status" value="1"/>
</dbReference>
<dbReference type="PANTHER" id="PTHR10655">
    <property type="entry name" value="LYSOPHOSPHOLIPASE-RELATED"/>
    <property type="match status" value="1"/>
</dbReference>
<dbReference type="eggNOG" id="KOG2112">
    <property type="taxonomic scope" value="Eukaryota"/>
</dbReference>
<evidence type="ECO:0000313" key="3">
    <source>
        <dbReference type="EMBL" id="GAA94035.1"/>
    </source>
</evidence>
<dbReference type="Pfam" id="PF02230">
    <property type="entry name" value="Abhydrolase_2"/>
    <property type="match status" value="1"/>
</dbReference>